<dbReference type="PANTHER" id="PTHR11102">
    <property type="entry name" value="SEL-1-LIKE PROTEIN"/>
    <property type="match status" value="1"/>
</dbReference>
<dbReference type="InterPro" id="IPR011990">
    <property type="entry name" value="TPR-like_helical_dom_sf"/>
</dbReference>
<dbReference type="InterPro" id="IPR006597">
    <property type="entry name" value="Sel1-like"/>
</dbReference>
<dbReference type="OrthoDB" id="2375172at2759"/>
<feature type="region of interest" description="Disordered" evidence="2">
    <location>
        <begin position="240"/>
        <end position="328"/>
    </location>
</feature>
<name>A0A8H4EN77_GIGMA</name>
<evidence type="ECO:0000313" key="4">
    <source>
        <dbReference type="Proteomes" id="UP000439903"/>
    </source>
</evidence>
<comment type="caution">
    <text evidence="3">The sequence shown here is derived from an EMBL/GenBank/DDBJ whole genome shotgun (WGS) entry which is preliminary data.</text>
</comment>
<dbReference type="EMBL" id="WTPW01000339">
    <property type="protein sequence ID" value="KAF0521138.1"/>
    <property type="molecule type" value="Genomic_DNA"/>
</dbReference>
<sequence length="622" mass="70259">MGDADGTYGVGYCYENGIGIEKDEYKAFIYYQNFAEMGQVEGMLNVGNCYREGIGVEKNKHKAFIYYQKSAEIGNVIGPYNIGNCYCQKYTDVRYSDGTNDTELINIEFTKPVITISKDGKSKIRNNLYCTDFISVQSAIYQGTSATSHDLIEQLFSLLNEKKDKIYEILNSQNTQPVYAVGPDFQQGYSVPCIACWVTEPLNISIIEKLSALFDHKFEIVDHVLEIRDENMDSAIMHNEPLKDNQDNMSESVHSNRNEISEGNGNENSRGDRNYNGGGNQNGGNINVRNENRDGNQSGGENINNGNGNGKNEDDGGDGGGNENVNATNGPFITVRSVAMAKSEECFQDFEINTELKAKINNNILEFIINLVHCGVGDMLNKNDWSLQNFVGFYLDSLIIEVSPLPDNKEGKLDLFTLTNKYNPLPPKQENREVSKGYETNAGLQASFFPPGFSANCSVTNSHKRMATRDEWKMRMPSSAKTGVKWIYEFQGTDVNRGCPDLQLHSGHWYPNEAMTGFRIIIKQILRCRLKFRYVKLPEIFRQCPQITHTLEVSFNNITNFNESFNELKVRHTEQQEIYVNFNGSDISKAAKSEIQTEDVPNQKEFISLNRIVSREPYTKQS</sequence>
<dbReference type="Proteomes" id="UP000439903">
    <property type="component" value="Unassembled WGS sequence"/>
</dbReference>
<keyword evidence="4" id="KW-1185">Reference proteome</keyword>
<gene>
    <name evidence="3" type="ORF">F8M41_015926</name>
</gene>
<dbReference type="PANTHER" id="PTHR11102:SF147">
    <property type="entry name" value="SEL1L ADAPTOR SUBUNIT OF ERAD E3 UBIQUITIN LIGASE"/>
    <property type="match status" value="1"/>
</dbReference>
<dbReference type="Pfam" id="PF08238">
    <property type="entry name" value="Sel1"/>
    <property type="match status" value="2"/>
</dbReference>
<reference evidence="3 4" key="1">
    <citation type="journal article" date="2019" name="Environ. Microbiol.">
        <title>At the nexus of three kingdoms: the genome of the mycorrhizal fungus Gigaspora margarita provides insights into plant, endobacterial and fungal interactions.</title>
        <authorList>
            <person name="Venice F."/>
            <person name="Ghignone S."/>
            <person name="Salvioli di Fossalunga A."/>
            <person name="Amselem J."/>
            <person name="Novero M."/>
            <person name="Xianan X."/>
            <person name="Sedzielewska Toro K."/>
            <person name="Morin E."/>
            <person name="Lipzen A."/>
            <person name="Grigoriev I.V."/>
            <person name="Henrissat B."/>
            <person name="Martin F.M."/>
            <person name="Bonfante P."/>
        </authorList>
    </citation>
    <scope>NUCLEOTIDE SEQUENCE [LARGE SCALE GENOMIC DNA]</scope>
    <source>
        <strain evidence="3 4">BEG34</strain>
    </source>
</reference>
<organism evidence="3 4">
    <name type="scientific">Gigaspora margarita</name>
    <dbReference type="NCBI Taxonomy" id="4874"/>
    <lineage>
        <taxon>Eukaryota</taxon>
        <taxon>Fungi</taxon>
        <taxon>Fungi incertae sedis</taxon>
        <taxon>Mucoromycota</taxon>
        <taxon>Glomeromycotina</taxon>
        <taxon>Glomeromycetes</taxon>
        <taxon>Diversisporales</taxon>
        <taxon>Gigasporaceae</taxon>
        <taxon>Gigaspora</taxon>
    </lineage>
</organism>
<dbReference type="Gene3D" id="1.25.40.10">
    <property type="entry name" value="Tetratricopeptide repeat domain"/>
    <property type="match status" value="1"/>
</dbReference>
<dbReference type="InterPro" id="IPR050767">
    <property type="entry name" value="Sel1_AlgK"/>
</dbReference>
<proteinExistence type="inferred from homology"/>
<evidence type="ECO:0000256" key="2">
    <source>
        <dbReference type="SAM" id="MobiDB-lite"/>
    </source>
</evidence>
<dbReference type="GO" id="GO:0005789">
    <property type="term" value="C:endoplasmic reticulum membrane"/>
    <property type="evidence" value="ECO:0007669"/>
    <property type="project" value="TreeGrafter"/>
</dbReference>
<dbReference type="SUPFAM" id="SSF81901">
    <property type="entry name" value="HCP-like"/>
    <property type="match status" value="1"/>
</dbReference>
<accession>A0A8H4EN77</accession>
<evidence type="ECO:0000313" key="3">
    <source>
        <dbReference type="EMBL" id="KAF0521138.1"/>
    </source>
</evidence>
<dbReference type="AlphaFoldDB" id="A0A8H4EN77"/>
<feature type="compositionally biased region" description="Low complexity" evidence="2">
    <location>
        <begin position="283"/>
        <end position="306"/>
    </location>
</feature>
<dbReference type="GO" id="GO:0036503">
    <property type="term" value="P:ERAD pathway"/>
    <property type="evidence" value="ECO:0007669"/>
    <property type="project" value="TreeGrafter"/>
</dbReference>
<evidence type="ECO:0000256" key="1">
    <source>
        <dbReference type="ARBA" id="ARBA00038101"/>
    </source>
</evidence>
<protein>
    <submittedName>
        <fullName evidence="3">Sel1 repeat-containing protein</fullName>
    </submittedName>
</protein>
<dbReference type="SMART" id="SM00671">
    <property type="entry name" value="SEL1"/>
    <property type="match status" value="2"/>
</dbReference>
<comment type="similarity">
    <text evidence="1">Belongs to the sel-1 family.</text>
</comment>